<feature type="domain" description="EamA" evidence="7">
    <location>
        <begin position="162"/>
        <end position="296"/>
    </location>
</feature>
<reference evidence="8 9" key="1">
    <citation type="journal article" date="2023" name="Antonie Van Leeuwenhoek">
        <title>Mesoterricola silvestris gen. nov., sp. nov., Mesoterricola sediminis sp. nov., Geothrix oryzae sp. nov., Geothrix edaphica sp. nov., Geothrix rubra sp. nov., and Geothrix limicola sp. nov., six novel members of Acidobacteriota isolated from soils.</title>
        <authorList>
            <person name="Itoh H."/>
            <person name="Sugisawa Y."/>
            <person name="Mise K."/>
            <person name="Xu Z."/>
            <person name="Kuniyasu M."/>
            <person name="Ushijima N."/>
            <person name="Kawano K."/>
            <person name="Kobayashi E."/>
            <person name="Shiratori Y."/>
            <person name="Masuda Y."/>
            <person name="Senoo K."/>
        </authorList>
    </citation>
    <scope>NUCLEOTIDE SEQUENCE [LARGE SCALE GENOMIC DNA]</scope>
    <source>
        <strain evidence="8 9">Red803</strain>
    </source>
</reference>
<evidence type="ECO:0000256" key="3">
    <source>
        <dbReference type="ARBA" id="ARBA00022692"/>
    </source>
</evidence>
<feature type="transmembrane region" description="Helical" evidence="6">
    <location>
        <begin position="223"/>
        <end position="244"/>
    </location>
</feature>
<dbReference type="Proteomes" id="UP001165089">
    <property type="component" value="Unassembled WGS sequence"/>
</dbReference>
<sequence>MTDGAAPPVPPSPARGRGVGLLLVAASGLCFGILPIFNRQAAALGLGVPTFLAVRFLVAGGALWAWLALRGPRARLRGGQVAGFAGMGLLYVVESGLYFASSRRIPVALTALLLYLYPVLVALWEWLAGRHRLEGRDRVALAASLLGTALAVGSPGRGTDALGLAMGLATAFGYTAYMLLGARLQKGVPALVASAWIMGTAGVLYLALALAAHRWEPVLALKAWKPLLGLAVVGTLLPIPMLLAGMARIGAARASVVSTLEPLGACLFGALFLGELLRPWQWLGAALILGAVVLLSAERSAEEPLAER</sequence>
<keyword evidence="2" id="KW-1003">Cell membrane</keyword>
<evidence type="ECO:0000256" key="4">
    <source>
        <dbReference type="ARBA" id="ARBA00022989"/>
    </source>
</evidence>
<protein>
    <recommendedName>
        <fullName evidence="7">EamA domain-containing protein</fullName>
    </recommendedName>
</protein>
<dbReference type="PANTHER" id="PTHR32322:SF18">
    <property type="entry name" value="S-ADENOSYLMETHIONINE_S-ADENOSYLHOMOCYSTEINE TRANSPORTER"/>
    <property type="match status" value="1"/>
</dbReference>
<accession>A0ABQ5QB73</accession>
<keyword evidence="9" id="KW-1185">Reference proteome</keyword>
<dbReference type="InterPro" id="IPR050638">
    <property type="entry name" value="AA-Vitamin_Transporters"/>
</dbReference>
<evidence type="ECO:0000256" key="1">
    <source>
        <dbReference type="ARBA" id="ARBA00004651"/>
    </source>
</evidence>
<dbReference type="SUPFAM" id="SSF103481">
    <property type="entry name" value="Multidrug resistance efflux transporter EmrE"/>
    <property type="match status" value="2"/>
</dbReference>
<dbReference type="InterPro" id="IPR037185">
    <property type="entry name" value="EmrE-like"/>
</dbReference>
<feature type="transmembrane region" description="Helical" evidence="6">
    <location>
        <begin position="187"/>
        <end position="211"/>
    </location>
</feature>
<feature type="transmembrane region" description="Helical" evidence="6">
    <location>
        <begin position="19"/>
        <end position="37"/>
    </location>
</feature>
<evidence type="ECO:0000256" key="6">
    <source>
        <dbReference type="SAM" id="Phobius"/>
    </source>
</evidence>
<name>A0ABQ5QB73_9BACT</name>
<evidence type="ECO:0000259" key="7">
    <source>
        <dbReference type="Pfam" id="PF00892"/>
    </source>
</evidence>
<feature type="domain" description="EamA" evidence="7">
    <location>
        <begin position="20"/>
        <end position="152"/>
    </location>
</feature>
<dbReference type="Pfam" id="PF00892">
    <property type="entry name" value="EamA"/>
    <property type="match status" value="2"/>
</dbReference>
<feature type="transmembrane region" description="Helical" evidence="6">
    <location>
        <begin position="107"/>
        <end position="127"/>
    </location>
</feature>
<gene>
    <name evidence="8" type="ORF">GETHPA_28270</name>
</gene>
<dbReference type="Gene3D" id="1.10.3730.20">
    <property type="match status" value="1"/>
</dbReference>
<dbReference type="PANTHER" id="PTHR32322">
    <property type="entry name" value="INNER MEMBRANE TRANSPORTER"/>
    <property type="match status" value="1"/>
</dbReference>
<feature type="transmembrane region" description="Helical" evidence="6">
    <location>
        <begin position="81"/>
        <end position="101"/>
    </location>
</feature>
<evidence type="ECO:0000256" key="2">
    <source>
        <dbReference type="ARBA" id="ARBA00022475"/>
    </source>
</evidence>
<organism evidence="8 9">
    <name type="scientific">Geothrix rubra</name>
    <dbReference type="NCBI Taxonomy" id="2927977"/>
    <lineage>
        <taxon>Bacteria</taxon>
        <taxon>Pseudomonadati</taxon>
        <taxon>Acidobacteriota</taxon>
        <taxon>Holophagae</taxon>
        <taxon>Holophagales</taxon>
        <taxon>Holophagaceae</taxon>
        <taxon>Geothrix</taxon>
    </lineage>
</organism>
<feature type="transmembrane region" description="Helical" evidence="6">
    <location>
        <begin position="162"/>
        <end position="180"/>
    </location>
</feature>
<feature type="transmembrane region" description="Helical" evidence="6">
    <location>
        <begin position="256"/>
        <end position="274"/>
    </location>
</feature>
<keyword evidence="4 6" id="KW-1133">Transmembrane helix</keyword>
<keyword evidence="3 6" id="KW-0812">Transmembrane</keyword>
<comment type="caution">
    <text evidence="8">The sequence shown here is derived from an EMBL/GenBank/DDBJ whole genome shotgun (WGS) entry which is preliminary data.</text>
</comment>
<evidence type="ECO:0000256" key="5">
    <source>
        <dbReference type="ARBA" id="ARBA00023136"/>
    </source>
</evidence>
<comment type="subcellular location">
    <subcellularLocation>
        <location evidence="1">Cell membrane</location>
        <topology evidence="1">Multi-pass membrane protein</topology>
    </subcellularLocation>
</comment>
<evidence type="ECO:0000313" key="8">
    <source>
        <dbReference type="EMBL" id="GLH71294.1"/>
    </source>
</evidence>
<dbReference type="InterPro" id="IPR000620">
    <property type="entry name" value="EamA_dom"/>
</dbReference>
<feature type="transmembrane region" description="Helical" evidence="6">
    <location>
        <begin position="43"/>
        <end position="69"/>
    </location>
</feature>
<feature type="transmembrane region" description="Helical" evidence="6">
    <location>
        <begin position="280"/>
        <end position="297"/>
    </location>
</feature>
<evidence type="ECO:0000313" key="9">
    <source>
        <dbReference type="Proteomes" id="UP001165089"/>
    </source>
</evidence>
<dbReference type="EMBL" id="BSDD01000006">
    <property type="protein sequence ID" value="GLH71294.1"/>
    <property type="molecule type" value="Genomic_DNA"/>
</dbReference>
<proteinExistence type="predicted"/>
<keyword evidence="5 6" id="KW-0472">Membrane</keyword>